<dbReference type="Proteomes" id="UP000598174">
    <property type="component" value="Unassembled WGS sequence"/>
</dbReference>
<evidence type="ECO:0000313" key="2">
    <source>
        <dbReference type="EMBL" id="GIE08291.1"/>
    </source>
</evidence>
<protein>
    <submittedName>
        <fullName evidence="2">Kinase</fullName>
    </submittedName>
</protein>
<dbReference type="Pfam" id="PF01869">
    <property type="entry name" value="BcrAD_BadFG"/>
    <property type="match status" value="1"/>
</dbReference>
<dbReference type="RefSeq" id="WP_203814919.1">
    <property type="nucleotide sequence ID" value="NZ_BAAABP010000014.1"/>
</dbReference>
<dbReference type="CDD" id="cd24007">
    <property type="entry name" value="ASKHA_NBD_eukNAGK-like"/>
    <property type="match status" value="1"/>
</dbReference>
<dbReference type="SUPFAM" id="SSF53067">
    <property type="entry name" value="Actin-like ATPase domain"/>
    <property type="match status" value="2"/>
</dbReference>
<dbReference type="PANTHER" id="PTHR43190:SF3">
    <property type="entry name" value="N-ACETYL-D-GLUCOSAMINE KINASE"/>
    <property type="match status" value="1"/>
</dbReference>
<reference evidence="2" key="1">
    <citation type="submission" date="2021-01" db="EMBL/GenBank/DDBJ databases">
        <title>Whole genome shotgun sequence of Actinoplanes ferrugineus NBRC 15555.</title>
        <authorList>
            <person name="Komaki H."/>
            <person name="Tamura T."/>
        </authorList>
    </citation>
    <scope>NUCLEOTIDE SEQUENCE</scope>
    <source>
        <strain evidence="2">NBRC 15555</strain>
    </source>
</reference>
<proteinExistence type="predicted"/>
<dbReference type="InterPro" id="IPR002731">
    <property type="entry name" value="ATPase_BadF"/>
</dbReference>
<sequence>MRALYLAVDGGNSKTDVVLGDESGQVLGFVRGGTSSPHNIGLPGTVEVLGRLIRAVHAEAGLPVGTPIDTLAVYLAGADLPIEVTRLHQAISAPSWARRTVVDNDCFALLRAGTATPDAVTVVCGAGTNCVGRTADGRTARFVALGPISGDWGGGHDLADHTLREAARGEDGRGRPTALSPAVAAHFGLPTVEAVSIALHFGDLPMDRIRELSPLLFEVAATGDEVASALVDRQATEILAQHRVAATRLGLLTEKHALVLGGGVLRARHPQLHDQVVAGAIDQAPQVEVTILNTPPVTGAALLALDTMNHPEAEPMLRAALHHRVPAPALLESAQNADALDSSAPAL</sequence>
<dbReference type="EMBL" id="BOMM01000001">
    <property type="protein sequence ID" value="GIE08291.1"/>
    <property type="molecule type" value="Genomic_DNA"/>
</dbReference>
<keyword evidence="3" id="KW-1185">Reference proteome</keyword>
<dbReference type="InterPro" id="IPR043129">
    <property type="entry name" value="ATPase_NBD"/>
</dbReference>
<dbReference type="PANTHER" id="PTHR43190">
    <property type="entry name" value="N-ACETYL-D-GLUCOSAMINE KINASE"/>
    <property type="match status" value="1"/>
</dbReference>
<accession>A0A919ISM9</accession>
<organism evidence="2 3">
    <name type="scientific">Paractinoplanes ferrugineus</name>
    <dbReference type="NCBI Taxonomy" id="113564"/>
    <lineage>
        <taxon>Bacteria</taxon>
        <taxon>Bacillati</taxon>
        <taxon>Actinomycetota</taxon>
        <taxon>Actinomycetes</taxon>
        <taxon>Micromonosporales</taxon>
        <taxon>Micromonosporaceae</taxon>
        <taxon>Paractinoplanes</taxon>
    </lineage>
</organism>
<evidence type="ECO:0000259" key="1">
    <source>
        <dbReference type="Pfam" id="PF01869"/>
    </source>
</evidence>
<evidence type="ECO:0000313" key="3">
    <source>
        <dbReference type="Proteomes" id="UP000598174"/>
    </source>
</evidence>
<gene>
    <name evidence="2" type="ORF">Afe05nite_01310</name>
</gene>
<keyword evidence="2" id="KW-0808">Transferase</keyword>
<dbReference type="InterPro" id="IPR052519">
    <property type="entry name" value="Euk-type_GlcNAc_Kinase"/>
</dbReference>
<comment type="caution">
    <text evidence="2">The sequence shown here is derived from an EMBL/GenBank/DDBJ whole genome shotgun (WGS) entry which is preliminary data.</text>
</comment>
<dbReference type="AlphaFoldDB" id="A0A919ISM9"/>
<keyword evidence="2" id="KW-0418">Kinase</keyword>
<name>A0A919ISM9_9ACTN</name>
<feature type="domain" description="ATPase BadF/BadG/BcrA/BcrD type" evidence="1">
    <location>
        <begin position="8"/>
        <end position="304"/>
    </location>
</feature>
<dbReference type="GO" id="GO:0016301">
    <property type="term" value="F:kinase activity"/>
    <property type="evidence" value="ECO:0007669"/>
    <property type="project" value="UniProtKB-KW"/>
</dbReference>
<dbReference type="Gene3D" id="3.30.420.40">
    <property type="match status" value="2"/>
</dbReference>